<evidence type="ECO:0000313" key="2">
    <source>
        <dbReference type="Proteomes" id="UP001165960"/>
    </source>
</evidence>
<organism evidence="1 2">
    <name type="scientific">Entomophthora muscae</name>
    <dbReference type="NCBI Taxonomy" id="34485"/>
    <lineage>
        <taxon>Eukaryota</taxon>
        <taxon>Fungi</taxon>
        <taxon>Fungi incertae sedis</taxon>
        <taxon>Zoopagomycota</taxon>
        <taxon>Entomophthoromycotina</taxon>
        <taxon>Entomophthoromycetes</taxon>
        <taxon>Entomophthorales</taxon>
        <taxon>Entomophthoraceae</taxon>
        <taxon>Entomophthora</taxon>
    </lineage>
</organism>
<accession>A0ACC2U539</accession>
<proteinExistence type="predicted"/>
<evidence type="ECO:0000313" key="1">
    <source>
        <dbReference type="EMBL" id="KAJ9081950.1"/>
    </source>
</evidence>
<sequence>MVGLEELFSHRQLGYYIGLFFADDIKLQHRDPVQLQRALNVLSAWSRDNGMTANLSNGDELPVVPSYAYLGFSHYPDGINFAQLTLEKCTKPAIVRTSVYCTFFCSQLNYELLFVCLANSFACSPETTQAIASLKALYKLALAWCIGIAQHTTQASAITAIAEPEHRMTHLAVRFAKHIESTASTNPICLICPWTTRGGVITRSRSDNFPGSLVNRLSFAMLACALSVLPIVCGQDALTLTDWLHAYHYAKFSQKPTTAFITPDARSSGREFYKRANPVCDRVFWIQDPGMLILALGWRCTTIGFRYTCRCDHMFGRSHVCNCHLLDNFPLDLGPVNVLFERNKAKYAFPPGSEYSLLDCLLNHEKFYLFKQCLTHILSSLGSRHPVADNNSGSSRASSPEPELEAHEQVFVLRRPASQQMTAPLSQQLCMSQRTSPPNLRV</sequence>
<keyword evidence="2" id="KW-1185">Reference proteome</keyword>
<protein>
    <submittedName>
        <fullName evidence="1">Uncharacterized protein</fullName>
    </submittedName>
</protein>
<comment type="caution">
    <text evidence="1">The sequence shown here is derived from an EMBL/GenBank/DDBJ whole genome shotgun (WGS) entry which is preliminary data.</text>
</comment>
<gene>
    <name evidence="1" type="ORF">DSO57_1009406</name>
</gene>
<reference evidence="1" key="1">
    <citation type="submission" date="2022-04" db="EMBL/GenBank/DDBJ databases">
        <title>Genome of the entomopathogenic fungus Entomophthora muscae.</title>
        <authorList>
            <person name="Elya C."/>
            <person name="Lovett B.R."/>
            <person name="Lee E."/>
            <person name="Macias A.M."/>
            <person name="Hajek A.E."/>
            <person name="De Bivort B.L."/>
            <person name="Kasson M.T."/>
            <person name="De Fine Licht H.H."/>
            <person name="Stajich J.E."/>
        </authorList>
    </citation>
    <scope>NUCLEOTIDE SEQUENCE</scope>
    <source>
        <strain evidence="1">Berkeley</strain>
    </source>
</reference>
<name>A0ACC2U539_9FUNG</name>
<dbReference type="EMBL" id="QTSX02001450">
    <property type="protein sequence ID" value="KAJ9081950.1"/>
    <property type="molecule type" value="Genomic_DNA"/>
</dbReference>
<dbReference type="Proteomes" id="UP001165960">
    <property type="component" value="Unassembled WGS sequence"/>
</dbReference>